<reference evidence="2 3" key="1">
    <citation type="submission" date="2022-12" db="EMBL/GenBank/DDBJ databases">
        <title>Draft genome sequence of Paenibacillus sp. dW9.</title>
        <authorList>
            <person name="Choi E.-W."/>
            <person name="Kim D.-U."/>
        </authorList>
    </citation>
    <scope>NUCLEOTIDE SEQUENCE [LARGE SCALE GENOMIC DNA]</scope>
    <source>
        <strain evidence="3">dW9</strain>
    </source>
</reference>
<evidence type="ECO:0000313" key="2">
    <source>
        <dbReference type="EMBL" id="MCZ8512427.1"/>
    </source>
</evidence>
<dbReference type="EMBL" id="JAQAGZ010000004">
    <property type="protein sequence ID" value="MCZ8512427.1"/>
    <property type="molecule type" value="Genomic_DNA"/>
</dbReference>
<dbReference type="Proteomes" id="UP001527882">
    <property type="component" value="Unassembled WGS sequence"/>
</dbReference>
<proteinExistence type="predicted"/>
<sequence length="449" mass="52492">MSNPYIRLYNVFTDDSEYKLSSRQLYFYALLDTLKSVFLGYTQTTLTIVCQNQIVFTDKNESRKIDECRSVVLSLVEKNVIELESEPNIKANTPIKIRFPVFKGGFEDIHTDIWEKVSSPDELMVFTMLKRIPGFEKAKDKWSKILGYASKNTGDEIVTRMETDDKIYSVEGKIYTDAQGRTKQLPTKWYIGKKPESKVKTDDDIIFDEIVSEDNSDIEWGHWKKGDLTLNDYILYVNQENNEEFIKVAKAKINRISKNGTNEKVVFTIEQQIEEARKIILNKKRKEDEIEQEKNRVETIANSKGKLLFKDKKRNLVAVDIAIIRGMNVMELYQNYSSLEFETEYEGETRGYDLFDDHSFFAHCYPETKEKVFRKLIEMFEQTGKIGIYELEKYRIEIVKENNAGLPHDVEHEGDSFDIYGPNHADNRSLRERIRKHKVATVDPESLFD</sequence>
<keyword evidence="1" id="KW-0175">Coiled coil</keyword>
<dbReference type="RefSeq" id="WP_269880851.1">
    <property type="nucleotide sequence ID" value="NZ_JAQAGZ010000004.1"/>
</dbReference>
<accession>A0ABT4Q6C2</accession>
<comment type="caution">
    <text evidence="2">The sequence shown here is derived from an EMBL/GenBank/DDBJ whole genome shotgun (WGS) entry which is preliminary data.</text>
</comment>
<organism evidence="2 3">
    <name type="scientific">Paenibacillus gyeongsangnamensis</name>
    <dbReference type="NCBI Taxonomy" id="3388067"/>
    <lineage>
        <taxon>Bacteria</taxon>
        <taxon>Bacillati</taxon>
        <taxon>Bacillota</taxon>
        <taxon>Bacilli</taxon>
        <taxon>Bacillales</taxon>
        <taxon>Paenibacillaceae</taxon>
        <taxon>Paenibacillus</taxon>
    </lineage>
</organism>
<feature type="coiled-coil region" evidence="1">
    <location>
        <begin position="269"/>
        <end position="303"/>
    </location>
</feature>
<evidence type="ECO:0000313" key="3">
    <source>
        <dbReference type="Proteomes" id="UP001527882"/>
    </source>
</evidence>
<keyword evidence="3" id="KW-1185">Reference proteome</keyword>
<name>A0ABT4Q6C2_9BACL</name>
<evidence type="ECO:0000256" key="1">
    <source>
        <dbReference type="SAM" id="Coils"/>
    </source>
</evidence>
<protein>
    <submittedName>
        <fullName evidence="2">Uncharacterized protein</fullName>
    </submittedName>
</protein>
<gene>
    <name evidence="2" type="ORF">O9H85_08265</name>
</gene>